<dbReference type="SUPFAM" id="SSF53756">
    <property type="entry name" value="UDP-Glycosyltransferase/glycogen phosphorylase"/>
    <property type="match status" value="1"/>
</dbReference>
<evidence type="ECO:0000313" key="1">
    <source>
        <dbReference type="EMBL" id="MBP2240285.1"/>
    </source>
</evidence>
<evidence type="ECO:0000313" key="2">
    <source>
        <dbReference type="Proteomes" id="UP001519293"/>
    </source>
</evidence>
<dbReference type="Proteomes" id="UP001519293">
    <property type="component" value="Unassembled WGS sequence"/>
</dbReference>
<dbReference type="EMBL" id="JAGIKZ010000002">
    <property type="protein sequence ID" value="MBP2240285.1"/>
    <property type="molecule type" value="Genomic_DNA"/>
</dbReference>
<proteinExistence type="predicted"/>
<dbReference type="RefSeq" id="WP_066393929.1">
    <property type="nucleotide sequence ID" value="NZ_JAGIKZ010000002.1"/>
</dbReference>
<reference evidence="1 2" key="1">
    <citation type="submission" date="2021-03" db="EMBL/GenBank/DDBJ databases">
        <title>Genomic Encyclopedia of Type Strains, Phase IV (KMG-IV): sequencing the most valuable type-strain genomes for metagenomic binning, comparative biology and taxonomic classification.</title>
        <authorList>
            <person name="Goeker M."/>
        </authorList>
    </citation>
    <scope>NUCLEOTIDE SEQUENCE [LARGE SCALE GENOMIC DNA]</scope>
    <source>
        <strain evidence="1 2">DSM 26675</strain>
    </source>
</reference>
<dbReference type="Gene3D" id="3.40.50.2000">
    <property type="entry name" value="Glycogen Phosphorylase B"/>
    <property type="match status" value="2"/>
</dbReference>
<sequence>MTQKKLNLLFAGQDLKFMKEIIHFFKEDSQFIVEVDEWSGHTRHDEGKSRKLLKWADIIIAEWCLGNAVWYSKHKQPHQKLFIRFHRHEMNTTYPEQLHLRNVDKIVFIAPAIKSLIESRLALPKEKSILIYNAVPVKKFNLQKQPNANYQIGMIGYSPKLKRPDRAFALLNELKKYDERYRLHIKGAHPSTYPWLWRNPSERQYYDQLFHEIKSSGHNDSLLFEQWGTDIPEWLQKIGFILSVSDIEGSHQAVAEGMASGSIPFITGWKGSEEIYPQKFIKSSLEEMAAGINDYTKNSQLYFDEQRAVKEFCENNFDLAVIYTKWRELISSN</sequence>
<organism evidence="1 2">
    <name type="scientific">Cytobacillus eiseniae</name>
    <dbReference type="NCBI Taxonomy" id="762947"/>
    <lineage>
        <taxon>Bacteria</taxon>
        <taxon>Bacillati</taxon>
        <taxon>Bacillota</taxon>
        <taxon>Bacilli</taxon>
        <taxon>Bacillales</taxon>
        <taxon>Bacillaceae</taxon>
        <taxon>Cytobacillus</taxon>
    </lineage>
</organism>
<name>A0ABS4RD27_9BACI</name>
<accession>A0ABS4RD27</accession>
<gene>
    <name evidence="1" type="ORF">J2Z40_000838</name>
</gene>
<protein>
    <submittedName>
        <fullName evidence="1">Glycosyltransferase involved in cell wall biosynthesis</fullName>
    </submittedName>
</protein>
<comment type="caution">
    <text evidence="1">The sequence shown here is derived from an EMBL/GenBank/DDBJ whole genome shotgun (WGS) entry which is preliminary data.</text>
</comment>
<keyword evidence="2" id="KW-1185">Reference proteome</keyword>